<dbReference type="AlphaFoldDB" id="A0A1J1J5Z4"/>
<reference evidence="1 2" key="1">
    <citation type="submission" date="2015-04" db="EMBL/GenBank/DDBJ databases">
        <authorList>
            <person name="Syromyatnikov M.Y."/>
            <person name="Popov V.N."/>
        </authorList>
    </citation>
    <scope>NUCLEOTIDE SEQUENCE [LARGE SCALE GENOMIC DNA]</scope>
</reference>
<protein>
    <submittedName>
        <fullName evidence="1">CLUMA_CG020767, isoform A</fullName>
    </submittedName>
</protein>
<proteinExistence type="predicted"/>
<organism evidence="1 2">
    <name type="scientific">Clunio marinus</name>
    <dbReference type="NCBI Taxonomy" id="568069"/>
    <lineage>
        <taxon>Eukaryota</taxon>
        <taxon>Metazoa</taxon>
        <taxon>Ecdysozoa</taxon>
        <taxon>Arthropoda</taxon>
        <taxon>Hexapoda</taxon>
        <taxon>Insecta</taxon>
        <taxon>Pterygota</taxon>
        <taxon>Neoptera</taxon>
        <taxon>Endopterygota</taxon>
        <taxon>Diptera</taxon>
        <taxon>Nematocera</taxon>
        <taxon>Chironomoidea</taxon>
        <taxon>Chironomidae</taxon>
        <taxon>Clunio</taxon>
    </lineage>
</organism>
<sequence>MWLFSISTPRADIIHEMNIISRVTENIFRTTFQKQDTKSKFFVMITEFERISYTLYERFYLLFGTSDMEMTRKFQKETLSKAPYATVSTFNHILK</sequence>
<dbReference type="EMBL" id="CVRI01000073">
    <property type="protein sequence ID" value="CRL07813.1"/>
    <property type="molecule type" value="Genomic_DNA"/>
</dbReference>
<name>A0A1J1J5Z4_9DIPT</name>
<keyword evidence="2" id="KW-1185">Reference proteome</keyword>
<accession>A0A1J1J5Z4</accession>
<evidence type="ECO:0000313" key="2">
    <source>
        <dbReference type="Proteomes" id="UP000183832"/>
    </source>
</evidence>
<dbReference type="Proteomes" id="UP000183832">
    <property type="component" value="Unassembled WGS sequence"/>
</dbReference>
<evidence type="ECO:0000313" key="1">
    <source>
        <dbReference type="EMBL" id="CRL07813.1"/>
    </source>
</evidence>
<gene>
    <name evidence="1" type="ORF">CLUMA_CG020767</name>
</gene>